<name>A0ABS3KII1_9PROT</name>
<gene>
    <name evidence="2" type="ORF">IAI60_22040</name>
</gene>
<evidence type="ECO:0000256" key="1">
    <source>
        <dbReference type="SAM" id="MobiDB-lite"/>
    </source>
</evidence>
<reference evidence="2 3" key="1">
    <citation type="submission" date="2020-09" db="EMBL/GenBank/DDBJ databases">
        <title>Roseomonas.</title>
        <authorList>
            <person name="Zhu W."/>
        </authorList>
    </citation>
    <scope>NUCLEOTIDE SEQUENCE [LARGE SCALE GENOMIC DNA]</scope>
    <source>
        <strain evidence="2 3">1311</strain>
    </source>
</reference>
<dbReference type="RefSeq" id="WP_207451350.1">
    <property type="nucleotide sequence ID" value="NZ_JACTNF010000058.1"/>
</dbReference>
<proteinExistence type="predicted"/>
<accession>A0ABS3KII1</accession>
<protein>
    <submittedName>
        <fullName evidence="2">Uncharacterized protein</fullName>
    </submittedName>
</protein>
<dbReference type="EMBL" id="JACTNF010000058">
    <property type="protein sequence ID" value="MBO1077278.1"/>
    <property type="molecule type" value="Genomic_DNA"/>
</dbReference>
<feature type="region of interest" description="Disordered" evidence="1">
    <location>
        <begin position="1"/>
        <end position="21"/>
    </location>
</feature>
<dbReference type="Proteomes" id="UP001518990">
    <property type="component" value="Unassembled WGS sequence"/>
</dbReference>
<evidence type="ECO:0000313" key="3">
    <source>
        <dbReference type="Proteomes" id="UP001518990"/>
    </source>
</evidence>
<keyword evidence="3" id="KW-1185">Reference proteome</keyword>
<evidence type="ECO:0000313" key="2">
    <source>
        <dbReference type="EMBL" id="MBO1077278.1"/>
    </source>
</evidence>
<comment type="caution">
    <text evidence="2">The sequence shown here is derived from an EMBL/GenBank/DDBJ whole genome shotgun (WGS) entry which is preliminary data.</text>
</comment>
<feature type="region of interest" description="Disordered" evidence="1">
    <location>
        <begin position="49"/>
        <end position="70"/>
    </location>
</feature>
<organism evidence="2 3">
    <name type="scientific">Roseomonas marmotae</name>
    <dbReference type="NCBI Taxonomy" id="2768161"/>
    <lineage>
        <taxon>Bacteria</taxon>
        <taxon>Pseudomonadati</taxon>
        <taxon>Pseudomonadota</taxon>
        <taxon>Alphaproteobacteria</taxon>
        <taxon>Acetobacterales</taxon>
        <taxon>Roseomonadaceae</taxon>
        <taxon>Roseomonas</taxon>
    </lineage>
</organism>
<sequence>MFETIRFDVPGSTPMRGMAHSTGPQAEFAVLEHRLEDGSVLYEQAWRVPEPDPAPEAPSAEAEAQLDASA</sequence>